<evidence type="ECO:0000259" key="2">
    <source>
        <dbReference type="Pfam" id="PF25597"/>
    </source>
</evidence>
<reference evidence="3 4" key="1">
    <citation type="submission" date="2024-08" db="EMBL/GenBank/DDBJ databases">
        <authorList>
            <person name="Will J Nash"/>
            <person name="Angela Man"/>
            <person name="Seanna McTaggart"/>
            <person name="Kendall Baker"/>
            <person name="Tom Barker"/>
            <person name="Leah Catchpole"/>
            <person name="Alex Durrant"/>
            <person name="Karim Gharbi"/>
            <person name="Naomi Irish"/>
            <person name="Gemy Kaithakottil"/>
            <person name="Debby Ku"/>
            <person name="Aaliyah Providence"/>
            <person name="Felix Shaw"/>
            <person name="David Swarbreck"/>
            <person name="Chris Watkins"/>
            <person name="Ann M. McCartney"/>
            <person name="Giulio Formenti"/>
            <person name="Alice Mouton"/>
            <person name="Noel Vella"/>
            <person name="Bjorn M von Reumont"/>
            <person name="Adriana Vella"/>
            <person name="Wilfried Haerty"/>
        </authorList>
    </citation>
    <scope>NUCLEOTIDE SEQUENCE [LARGE SCALE GENOMIC DNA]</scope>
</reference>
<dbReference type="Proteomes" id="UP001642520">
    <property type="component" value="Unassembled WGS sequence"/>
</dbReference>
<comment type="caution">
    <text evidence="3">The sequence shown here is derived from an EMBL/GenBank/DDBJ whole genome shotgun (WGS) entry which is preliminary data.</text>
</comment>
<sequence length="100" mass="11950">MSITLQLCIDSKPLICDNSYRVWNPKTRRVYLARDVKFIEHFDMENKNVDSAADINIESMMKFEGEERRDEDVERRIEAEERRNEGEGRRNKDEGRRIEG</sequence>
<evidence type="ECO:0000313" key="3">
    <source>
        <dbReference type="EMBL" id="CAL7937357.1"/>
    </source>
</evidence>
<name>A0ABP1NBW6_XYLVO</name>
<protein>
    <recommendedName>
        <fullName evidence="2">Retroviral polymerase SH3-like domain-containing protein</fullName>
    </recommendedName>
</protein>
<evidence type="ECO:0000313" key="4">
    <source>
        <dbReference type="Proteomes" id="UP001642520"/>
    </source>
</evidence>
<feature type="region of interest" description="Disordered" evidence="1">
    <location>
        <begin position="63"/>
        <end position="100"/>
    </location>
</feature>
<keyword evidence="4" id="KW-1185">Reference proteome</keyword>
<accession>A0ABP1NBW6</accession>
<dbReference type="Pfam" id="PF25597">
    <property type="entry name" value="SH3_retrovirus"/>
    <property type="match status" value="1"/>
</dbReference>
<gene>
    <name evidence="3" type="ORF">XYLVIOL_LOCUS2648</name>
</gene>
<organism evidence="3 4">
    <name type="scientific">Xylocopa violacea</name>
    <name type="common">Violet carpenter bee</name>
    <name type="synonym">Apis violacea</name>
    <dbReference type="NCBI Taxonomy" id="135666"/>
    <lineage>
        <taxon>Eukaryota</taxon>
        <taxon>Metazoa</taxon>
        <taxon>Ecdysozoa</taxon>
        <taxon>Arthropoda</taxon>
        <taxon>Hexapoda</taxon>
        <taxon>Insecta</taxon>
        <taxon>Pterygota</taxon>
        <taxon>Neoptera</taxon>
        <taxon>Endopterygota</taxon>
        <taxon>Hymenoptera</taxon>
        <taxon>Apocrita</taxon>
        <taxon>Aculeata</taxon>
        <taxon>Apoidea</taxon>
        <taxon>Anthophila</taxon>
        <taxon>Apidae</taxon>
        <taxon>Xylocopa</taxon>
        <taxon>Xylocopa</taxon>
    </lineage>
</organism>
<dbReference type="InterPro" id="IPR057670">
    <property type="entry name" value="SH3_retrovirus"/>
</dbReference>
<feature type="domain" description="Retroviral polymerase SH3-like" evidence="2">
    <location>
        <begin position="18"/>
        <end position="45"/>
    </location>
</feature>
<evidence type="ECO:0000256" key="1">
    <source>
        <dbReference type="SAM" id="MobiDB-lite"/>
    </source>
</evidence>
<dbReference type="EMBL" id="CAXAJV020001288">
    <property type="protein sequence ID" value="CAL7937357.1"/>
    <property type="molecule type" value="Genomic_DNA"/>
</dbReference>
<proteinExistence type="predicted"/>